<dbReference type="AlphaFoldDB" id="G0UYV2"/>
<sequence>MTLLQFIVEWPSALTSSYCDIYTTAVIPVIPYCYPLDTFCTVALILFPSSLLPHCTPYRGITHTTGEHKGVEQLGQCGGRLLLGRQTGITVLKCVGARSLVLKRNPFNLAAAKLFTFFLSSWTLSSRFGRRFEDRCEIGESSRRRRKGFTSCACVCVCDVVTSVSLKL</sequence>
<evidence type="ECO:0000313" key="1">
    <source>
        <dbReference type="EMBL" id="CCC94570.1"/>
    </source>
</evidence>
<proteinExistence type="predicted"/>
<name>G0UYV2_TRYCI</name>
<reference evidence="1" key="1">
    <citation type="journal article" date="2012" name="Proc. Natl. Acad. Sci. U.S.A.">
        <title>Antigenic diversity is generated by distinct evolutionary mechanisms in African trypanosome species.</title>
        <authorList>
            <person name="Jackson A.P."/>
            <person name="Berry A."/>
            <person name="Aslett M."/>
            <person name="Allison H.C."/>
            <person name="Burton P."/>
            <person name="Vavrova-Anderson J."/>
            <person name="Brown R."/>
            <person name="Browne H."/>
            <person name="Corton N."/>
            <person name="Hauser H."/>
            <person name="Gamble J."/>
            <person name="Gilderthorp R."/>
            <person name="Marcello L."/>
            <person name="McQuillan J."/>
            <person name="Otto T.D."/>
            <person name="Quail M.A."/>
            <person name="Sanders M.J."/>
            <person name="van Tonder A."/>
            <person name="Ginger M.L."/>
            <person name="Field M.C."/>
            <person name="Barry J.D."/>
            <person name="Hertz-Fowler C."/>
            <person name="Berriman M."/>
        </authorList>
    </citation>
    <scope>NUCLEOTIDE SEQUENCE</scope>
    <source>
        <strain evidence="1">IL3000</strain>
    </source>
</reference>
<accession>G0UYV2</accession>
<protein>
    <submittedName>
        <fullName evidence="1">Uncharacterized protein TCIL3000_10_13530</fullName>
    </submittedName>
</protein>
<dbReference type="VEuPathDB" id="TriTrypDB:TcIL3000_10_13530"/>
<dbReference type="EMBL" id="HE575323">
    <property type="protein sequence ID" value="CCC94570.1"/>
    <property type="molecule type" value="Genomic_DNA"/>
</dbReference>
<gene>
    <name evidence="1" type="ORF">TCIL3000_10_13530</name>
</gene>
<organism evidence="1">
    <name type="scientific">Trypanosoma congolense (strain IL3000)</name>
    <dbReference type="NCBI Taxonomy" id="1068625"/>
    <lineage>
        <taxon>Eukaryota</taxon>
        <taxon>Discoba</taxon>
        <taxon>Euglenozoa</taxon>
        <taxon>Kinetoplastea</taxon>
        <taxon>Metakinetoplastina</taxon>
        <taxon>Trypanosomatida</taxon>
        <taxon>Trypanosomatidae</taxon>
        <taxon>Trypanosoma</taxon>
        <taxon>Nannomonas</taxon>
    </lineage>
</organism>